<proteinExistence type="predicted"/>
<reference evidence="1 2" key="1">
    <citation type="journal article" date="2015" name="Nature">
        <title>rRNA introns, odd ribosomes, and small enigmatic genomes across a large radiation of phyla.</title>
        <authorList>
            <person name="Brown C.T."/>
            <person name="Hug L.A."/>
            <person name="Thomas B.C."/>
            <person name="Sharon I."/>
            <person name="Castelle C.J."/>
            <person name="Singh A."/>
            <person name="Wilkins M.J."/>
            <person name="Williams K.H."/>
            <person name="Banfield J.F."/>
        </authorList>
    </citation>
    <scope>NUCLEOTIDE SEQUENCE [LARGE SCALE GENOMIC DNA]</scope>
</reference>
<evidence type="ECO:0000313" key="2">
    <source>
        <dbReference type="Proteomes" id="UP000034078"/>
    </source>
</evidence>
<organism evidence="1 2">
    <name type="scientific">Candidatus Collierbacteria bacterium GW2011_GWB2_45_17</name>
    <dbReference type="NCBI Taxonomy" id="1618388"/>
    <lineage>
        <taxon>Bacteria</taxon>
        <taxon>Candidatus Collieribacteriota</taxon>
    </lineage>
</organism>
<accession>A0A837IDZ8</accession>
<dbReference type="Proteomes" id="UP000034078">
    <property type="component" value="Unassembled WGS sequence"/>
</dbReference>
<comment type="caution">
    <text evidence="1">The sequence shown here is derived from an EMBL/GenBank/DDBJ whole genome shotgun (WGS) entry which is preliminary data.</text>
</comment>
<sequence length="223" mass="25679">MKLVFDGTEISICSPQEVITFREDRESGKNFNFYENLSSDISANIAKIHKIHGYKNEEYSLGLLLGAGNELLFNYDFRNGYRFTFGPNIFPDYIHRDKDKVNRVIEFVLWILEAFGWIVTFNEDESWYYLDFAPLLALTPEEVNTEIEQRINSLAGKALQVINTGLVKHQSRFFRKEIGLAPANVLPEDVELVINRLSLLLGPKWAIANWNSFSFNIFPSTPS</sequence>
<gene>
    <name evidence="1" type="ORF">UX01_C0010G0022</name>
</gene>
<protein>
    <submittedName>
        <fullName evidence="1">Uncharacterized protein</fullName>
    </submittedName>
</protein>
<dbReference type="AlphaFoldDB" id="A0A837IDZ8"/>
<evidence type="ECO:0000313" key="1">
    <source>
        <dbReference type="EMBL" id="KKT99390.1"/>
    </source>
</evidence>
<name>A0A837IDZ8_9BACT</name>
<dbReference type="EMBL" id="LCKO01000010">
    <property type="protein sequence ID" value="KKT99390.1"/>
    <property type="molecule type" value="Genomic_DNA"/>
</dbReference>